<protein>
    <submittedName>
        <fullName evidence="3">Uncharacterized protein</fullName>
    </submittedName>
</protein>
<evidence type="ECO:0000256" key="1">
    <source>
        <dbReference type="SAM" id="MobiDB-lite"/>
    </source>
</evidence>
<proteinExistence type="predicted"/>
<reference evidence="3" key="2">
    <citation type="submission" date="2023-11" db="UniProtKB">
        <authorList>
            <consortium name="WormBaseParasite"/>
        </authorList>
    </citation>
    <scope>IDENTIFICATION</scope>
</reference>
<name>A0AA85J6T7_TRIRE</name>
<organism evidence="2 3">
    <name type="scientific">Trichobilharzia regenti</name>
    <name type="common">Nasal bird schistosome</name>
    <dbReference type="NCBI Taxonomy" id="157069"/>
    <lineage>
        <taxon>Eukaryota</taxon>
        <taxon>Metazoa</taxon>
        <taxon>Spiralia</taxon>
        <taxon>Lophotrochozoa</taxon>
        <taxon>Platyhelminthes</taxon>
        <taxon>Trematoda</taxon>
        <taxon>Digenea</taxon>
        <taxon>Strigeidida</taxon>
        <taxon>Schistosomatoidea</taxon>
        <taxon>Schistosomatidae</taxon>
        <taxon>Trichobilharzia</taxon>
    </lineage>
</organism>
<reference evidence="2" key="1">
    <citation type="submission" date="2022-06" db="EMBL/GenBank/DDBJ databases">
        <authorList>
            <person name="Berger JAMES D."/>
            <person name="Berger JAMES D."/>
        </authorList>
    </citation>
    <scope>NUCLEOTIDE SEQUENCE [LARGE SCALE GENOMIC DNA]</scope>
</reference>
<evidence type="ECO:0000313" key="3">
    <source>
        <dbReference type="WBParaSite" id="TREG1_132820.1"/>
    </source>
</evidence>
<sequence length="639" mass="73728">ERRTFWLFQEKTDSLVFGWNRFVEEGIKYLVLEREVDWALDDTVDVLSGDTAELNVIGWSCKLEKYNIIAKSKIASVPYDKAKRSLTYNRVTRITKVHLPLYTDASPYLTWKTEGSFCSEDDVIVIFKGYSDQPLELHFIPNTDKSFYLESEGKSEGQTEEVIISSLHGKRFSLPKLVTRGGESNEDSYSYERGNQEKHNYQEDEEEEITTERPVISRKEDGLEKKTVNLLVPEQVDSFSPEYLEGNAERGERRTFWLLQEKTDSLVFGWNRFVEEGIKYLVLEREVDWALDDTVDVLSGNTAELSVIGRQCKPEKYNIIAKSKIAFVPYDKAKRSLTYNRVTRITKVHLPLYTDASPYLTWKTEGSFCSEDDVIVIFKGYSDQPLELHFIPNTDKSFYLESEGKSEGQTEEVIISSLHGKRFSLPKLVNLLVPEQVDTFSPEYLEGNAERGERRTFWLLQEKTDSLVFGWNRFVEEGIKYLVLEREVDWALDDTVDVLSGNTAELSVIGRQCKPEKYNIIAKSKIAFVPYDKAKRSLTYNRVTRITKVHLPLYTDASPYLTWKTEGSFCSEDDVIVIFKGYSDQPLELHFIPNTDKSFYLESEGKSEGQTEEVIISSLHGKRFSLPKLGKYYEAHIID</sequence>
<dbReference type="WBParaSite" id="TREG1_132820.1">
    <property type="protein sequence ID" value="TREG1_132820.1"/>
    <property type="gene ID" value="TREG1_132820"/>
</dbReference>
<dbReference type="AlphaFoldDB" id="A0AA85J6T7"/>
<dbReference type="Proteomes" id="UP000050795">
    <property type="component" value="Unassembled WGS sequence"/>
</dbReference>
<keyword evidence="2" id="KW-1185">Reference proteome</keyword>
<evidence type="ECO:0000313" key="2">
    <source>
        <dbReference type="Proteomes" id="UP000050795"/>
    </source>
</evidence>
<feature type="region of interest" description="Disordered" evidence="1">
    <location>
        <begin position="179"/>
        <end position="212"/>
    </location>
</feature>
<accession>A0AA85J6T7</accession>